<evidence type="ECO:0000256" key="7">
    <source>
        <dbReference type="ARBA" id="ARBA00022692"/>
    </source>
</evidence>
<reference evidence="17" key="1">
    <citation type="submission" date="2016-10" db="EMBL/GenBank/DDBJ databases">
        <authorList>
            <person name="Varghese N."/>
            <person name="Submissions S."/>
        </authorList>
    </citation>
    <scope>NUCLEOTIDE SEQUENCE [LARGE SCALE GENOMIC DNA]</scope>
    <source>
        <strain evidence="17">DSM 6150</strain>
    </source>
</reference>
<dbReference type="EC" id="2.7.13.3" evidence="3"/>
<keyword evidence="5" id="KW-0597">Phosphoprotein</keyword>
<dbReference type="PANTHER" id="PTHR44936">
    <property type="entry name" value="SENSOR PROTEIN CREC"/>
    <property type="match status" value="1"/>
</dbReference>
<feature type="domain" description="Histidine kinase" evidence="15">
    <location>
        <begin position="445"/>
        <end position="550"/>
    </location>
</feature>
<evidence type="ECO:0000256" key="3">
    <source>
        <dbReference type="ARBA" id="ARBA00012438"/>
    </source>
</evidence>
<dbReference type="InterPro" id="IPR035965">
    <property type="entry name" value="PAS-like_dom_sf"/>
</dbReference>
<dbReference type="GO" id="GO:0005524">
    <property type="term" value="F:ATP binding"/>
    <property type="evidence" value="ECO:0007669"/>
    <property type="project" value="UniProtKB-KW"/>
</dbReference>
<dbReference type="InterPro" id="IPR016120">
    <property type="entry name" value="Sig_transdc_His_kin_SpoOB"/>
</dbReference>
<evidence type="ECO:0000256" key="11">
    <source>
        <dbReference type="ARBA" id="ARBA00022989"/>
    </source>
</evidence>
<dbReference type="InterPro" id="IPR004358">
    <property type="entry name" value="Sig_transdc_His_kin-like_C"/>
</dbReference>
<accession>A0A1I5CEF5</accession>
<dbReference type="SUPFAM" id="SSF55890">
    <property type="entry name" value="Sporulation response regulatory protein Spo0B"/>
    <property type="match status" value="1"/>
</dbReference>
<protein>
    <recommendedName>
        <fullName evidence="3">histidine kinase</fullName>
        <ecNumber evidence="3">2.7.13.3</ecNumber>
    </recommendedName>
</protein>
<dbReference type="PANTHER" id="PTHR44936:SF10">
    <property type="entry name" value="SENSOR PROTEIN RSTB"/>
    <property type="match status" value="1"/>
</dbReference>
<evidence type="ECO:0000256" key="10">
    <source>
        <dbReference type="ARBA" id="ARBA00022840"/>
    </source>
</evidence>
<dbReference type="SUPFAM" id="SSF103190">
    <property type="entry name" value="Sensory domain-like"/>
    <property type="match status" value="1"/>
</dbReference>
<gene>
    <name evidence="16" type="ORF">SAMN05660284_02393</name>
</gene>
<dbReference type="GO" id="GO:0000155">
    <property type="term" value="F:phosphorelay sensor kinase activity"/>
    <property type="evidence" value="ECO:0007669"/>
    <property type="project" value="InterPro"/>
</dbReference>
<keyword evidence="6" id="KW-0808">Transferase</keyword>
<dbReference type="Pfam" id="PF17203">
    <property type="entry name" value="sCache_3_2"/>
    <property type="match status" value="1"/>
</dbReference>
<dbReference type="SUPFAM" id="SSF55874">
    <property type="entry name" value="ATPase domain of HSP90 chaperone/DNA topoisomerase II/histidine kinase"/>
    <property type="match status" value="1"/>
</dbReference>
<dbReference type="Pfam" id="PF13188">
    <property type="entry name" value="PAS_8"/>
    <property type="match status" value="1"/>
</dbReference>
<dbReference type="SMART" id="SM00091">
    <property type="entry name" value="PAS"/>
    <property type="match status" value="1"/>
</dbReference>
<dbReference type="PROSITE" id="PS50109">
    <property type="entry name" value="HIS_KIN"/>
    <property type="match status" value="1"/>
</dbReference>
<evidence type="ECO:0000313" key="17">
    <source>
        <dbReference type="Proteomes" id="UP000242869"/>
    </source>
</evidence>
<keyword evidence="9 16" id="KW-0418">Kinase</keyword>
<dbReference type="InterPro" id="IPR003594">
    <property type="entry name" value="HATPase_dom"/>
</dbReference>
<evidence type="ECO:0000256" key="9">
    <source>
        <dbReference type="ARBA" id="ARBA00022777"/>
    </source>
</evidence>
<dbReference type="InterPro" id="IPR033463">
    <property type="entry name" value="sCache_3"/>
</dbReference>
<dbReference type="InterPro" id="IPR000014">
    <property type="entry name" value="PAS"/>
</dbReference>
<evidence type="ECO:0000256" key="4">
    <source>
        <dbReference type="ARBA" id="ARBA00022475"/>
    </source>
</evidence>
<dbReference type="GO" id="GO:0005886">
    <property type="term" value="C:plasma membrane"/>
    <property type="evidence" value="ECO:0007669"/>
    <property type="project" value="UniProtKB-SubCell"/>
</dbReference>
<dbReference type="PRINTS" id="PR00344">
    <property type="entry name" value="BCTRLSENSOR"/>
</dbReference>
<keyword evidence="12" id="KW-0902">Two-component regulatory system</keyword>
<dbReference type="Pfam" id="PF02518">
    <property type="entry name" value="HATPase_c"/>
    <property type="match status" value="1"/>
</dbReference>
<keyword evidence="10" id="KW-0067">ATP-binding</keyword>
<comment type="catalytic activity">
    <reaction evidence="1">
        <text>ATP + protein L-histidine = ADP + protein N-phospho-L-histidine.</text>
        <dbReference type="EC" id="2.7.13.3"/>
    </reaction>
</comment>
<name>A0A1I5CEF5_9NEIS</name>
<keyword evidence="4" id="KW-1003">Cell membrane</keyword>
<keyword evidence="13 14" id="KW-0472">Membrane</keyword>
<keyword evidence="17" id="KW-1185">Reference proteome</keyword>
<evidence type="ECO:0000256" key="6">
    <source>
        <dbReference type="ARBA" id="ARBA00022679"/>
    </source>
</evidence>
<dbReference type="CDD" id="cd16915">
    <property type="entry name" value="HATPase_DpiB-CitA-like"/>
    <property type="match status" value="1"/>
</dbReference>
<evidence type="ECO:0000256" key="14">
    <source>
        <dbReference type="SAM" id="Phobius"/>
    </source>
</evidence>
<evidence type="ECO:0000256" key="12">
    <source>
        <dbReference type="ARBA" id="ARBA00023012"/>
    </source>
</evidence>
<dbReference type="Proteomes" id="UP000242869">
    <property type="component" value="Unassembled WGS sequence"/>
</dbReference>
<dbReference type="InterPro" id="IPR050980">
    <property type="entry name" value="2C_sensor_his_kinase"/>
</dbReference>
<feature type="transmembrane region" description="Helical" evidence="14">
    <location>
        <begin position="27"/>
        <end position="52"/>
    </location>
</feature>
<keyword evidence="11 14" id="KW-1133">Transmembrane helix</keyword>
<evidence type="ECO:0000259" key="15">
    <source>
        <dbReference type="PROSITE" id="PS50109"/>
    </source>
</evidence>
<dbReference type="SUPFAM" id="SSF55785">
    <property type="entry name" value="PYP-like sensor domain (PAS domain)"/>
    <property type="match status" value="1"/>
</dbReference>
<dbReference type="Gene3D" id="3.30.450.20">
    <property type="entry name" value="PAS domain"/>
    <property type="match status" value="2"/>
</dbReference>
<dbReference type="SMART" id="SM00387">
    <property type="entry name" value="HATPase_c"/>
    <property type="match status" value="1"/>
</dbReference>
<dbReference type="InterPro" id="IPR036890">
    <property type="entry name" value="HATPase_C_sf"/>
</dbReference>
<dbReference type="EMBL" id="FOVE01000019">
    <property type="protein sequence ID" value="SFN85317.1"/>
    <property type="molecule type" value="Genomic_DNA"/>
</dbReference>
<evidence type="ECO:0000256" key="2">
    <source>
        <dbReference type="ARBA" id="ARBA00004651"/>
    </source>
</evidence>
<dbReference type="InterPro" id="IPR005467">
    <property type="entry name" value="His_kinase_dom"/>
</dbReference>
<evidence type="ECO:0000256" key="5">
    <source>
        <dbReference type="ARBA" id="ARBA00022553"/>
    </source>
</evidence>
<dbReference type="InterPro" id="IPR029151">
    <property type="entry name" value="Sensor-like_sf"/>
</dbReference>
<comment type="subcellular location">
    <subcellularLocation>
        <location evidence="2">Cell membrane</location>
        <topology evidence="2">Multi-pass membrane protein</topology>
    </subcellularLocation>
</comment>
<dbReference type="AlphaFoldDB" id="A0A1I5CEF5"/>
<keyword evidence="8" id="KW-0547">Nucleotide-binding</keyword>
<feature type="transmembrane region" description="Helical" evidence="14">
    <location>
        <begin position="191"/>
        <end position="209"/>
    </location>
</feature>
<evidence type="ECO:0000256" key="1">
    <source>
        <dbReference type="ARBA" id="ARBA00000085"/>
    </source>
</evidence>
<sequence length="555" mass="61550">MFDEKMPDTGIHETRWKRFARSLTFEVRLFLLLLAVTLVLLLTVGLAVSWAMEDLLYEQIGLRAEVQAKQISSDPELVAAVQTRNLPEIAAVASRLETATDADFIVIGDKNTKHLYHPDPKVKPGSQMQGGDNAEVLEGRTSVTLRRGTLGVSLRSKAPIRSQAGDIIGIVSVGYLQKEIFESHSSHRGQIVLFLVALMVGLFWSAWRFSLHIKRQMLGLEPVDISRLVQQQEAVFESIHEGVVAIGESGRVTAINRAAREILGDIRPHSQIVGEFFSELVGLPGFGLADSAPMEAKDEIYFFRGVQVIANIVPVRINDILQGWVISFRRKDEISTLSMQLSQIQRYVDNLRVLRHEHMNWVATISGLLQMRHYDEALRLAKMQSVTQQQVLDYISGAFLDPRICGLLIGKYYRAKELGLELAFDSGCRLNRLPDVLAEAEWMSILGNLLDNAFDAALTEGAQGNKVTLYMAETEKELIIEVADNGCGIDESVRGRIFERGVSSKGKTAGERGIGLYLVKTYVEQAGGVITVDDNEPCGTVFSVFIPKGVNRANV</sequence>
<evidence type="ECO:0000313" key="16">
    <source>
        <dbReference type="EMBL" id="SFN85317.1"/>
    </source>
</evidence>
<evidence type="ECO:0000256" key="8">
    <source>
        <dbReference type="ARBA" id="ARBA00022741"/>
    </source>
</evidence>
<proteinExistence type="predicted"/>
<dbReference type="Gene3D" id="3.30.565.10">
    <property type="entry name" value="Histidine kinase-like ATPase, C-terminal domain"/>
    <property type="match status" value="1"/>
</dbReference>
<organism evidence="16 17">
    <name type="scientific">Formivibrio citricus</name>
    <dbReference type="NCBI Taxonomy" id="83765"/>
    <lineage>
        <taxon>Bacteria</taxon>
        <taxon>Pseudomonadati</taxon>
        <taxon>Pseudomonadota</taxon>
        <taxon>Betaproteobacteria</taxon>
        <taxon>Neisseriales</taxon>
        <taxon>Chitinibacteraceae</taxon>
        <taxon>Formivibrio</taxon>
    </lineage>
</organism>
<keyword evidence="7 14" id="KW-0812">Transmembrane</keyword>
<evidence type="ECO:0000256" key="13">
    <source>
        <dbReference type="ARBA" id="ARBA00023136"/>
    </source>
</evidence>
<dbReference type="STRING" id="83765.SAMN05660284_02393"/>